<dbReference type="Gene3D" id="3.30.420.10">
    <property type="entry name" value="Ribonuclease H-like superfamily/Ribonuclease H"/>
    <property type="match status" value="1"/>
</dbReference>
<evidence type="ECO:0000259" key="1">
    <source>
        <dbReference type="Pfam" id="PF13456"/>
    </source>
</evidence>
<dbReference type="InterPro" id="IPR052929">
    <property type="entry name" value="RNase_H-like_EbsB-rel"/>
</dbReference>
<dbReference type="PANTHER" id="PTHR47074:SF61">
    <property type="entry name" value="RNASE H TYPE-1 DOMAIN-CONTAINING PROTEIN"/>
    <property type="match status" value="1"/>
</dbReference>
<dbReference type="EMBL" id="JBBPBM010000532">
    <property type="protein sequence ID" value="KAK8494407.1"/>
    <property type="molecule type" value="Genomic_DNA"/>
</dbReference>
<dbReference type="SUPFAM" id="SSF53098">
    <property type="entry name" value="Ribonuclease H-like"/>
    <property type="match status" value="1"/>
</dbReference>
<gene>
    <name evidence="2" type="ORF">V6N12_002355</name>
</gene>
<sequence>MRDCEFVKMILLAQGVCCSVPFAGLAWKEWLARTFASLNMQHRQAVMVTYWAVWFTRNQVVHEGIVHYDHNTLSFVVAFLREHDVFNPPACLRPLRSHGSWSASGSDVINVKFDASYDISGRKSVSGVVCQDSEGLILVACCYPHSYVSDPFQAEALACLVAIGFARDLGFARVLLEGDSLTIIKKCSSETNDISLVSPVIADIKEVAKSFQHIRFTFAYREANVAAHTLAHEGKTFSSPMYWIEDAPRTLLAAEKEHTSSIPNFENKIPSITLTPTPASNNRRSPVVCAAASFLLLRTLLDMLLPQPLQRPLPLRTLPVIIDGIVLNLCNYEQIVQEGKLLECCHFADK</sequence>
<feature type="domain" description="RNase H type-1" evidence="1">
    <location>
        <begin position="113"/>
        <end position="233"/>
    </location>
</feature>
<comment type="caution">
    <text evidence="2">The sequence shown here is derived from an EMBL/GenBank/DDBJ whole genome shotgun (WGS) entry which is preliminary data.</text>
</comment>
<dbReference type="CDD" id="cd06222">
    <property type="entry name" value="RNase_H_like"/>
    <property type="match status" value="1"/>
</dbReference>
<dbReference type="InterPro" id="IPR036397">
    <property type="entry name" value="RNaseH_sf"/>
</dbReference>
<protein>
    <recommendedName>
        <fullName evidence="1">RNase H type-1 domain-containing protein</fullName>
    </recommendedName>
</protein>
<evidence type="ECO:0000313" key="3">
    <source>
        <dbReference type="Proteomes" id="UP001472677"/>
    </source>
</evidence>
<dbReference type="Pfam" id="PF13456">
    <property type="entry name" value="RVT_3"/>
    <property type="match status" value="1"/>
</dbReference>
<dbReference type="InterPro" id="IPR002156">
    <property type="entry name" value="RNaseH_domain"/>
</dbReference>
<dbReference type="PANTHER" id="PTHR47074">
    <property type="entry name" value="BNAC02G40300D PROTEIN"/>
    <property type="match status" value="1"/>
</dbReference>
<dbReference type="InterPro" id="IPR012337">
    <property type="entry name" value="RNaseH-like_sf"/>
</dbReference>
<reference evidence="2 3" key="1">
    <citation type="journal article" date="2024" name="G3 (Bethesda)">
        <title>Genome assembly of Hibiscus sabdariffa L. provides insights into metabolisms of medicinal natural products.</title>
        <authorList>
            <person name="Kim T."/>
        </authorList>
    </citation>
    <scope>NUCLEOTIDE SEQUENCE [LARGE SCALE GENOMIC DNA]</scope>
    <source>
        <strain evidence="2">TK-2024</strain>
        <tissue evidence="2">Old leaves</tissue>
    </source>
</reference>
<accession>A0ABR2AL50</accession>
<dbReference type="InterPro" id="IPR044730">
    <property type="entry name" value="RNase_H-like_dom_plant"/>
</dbReference>
<dbReference type="Proteomes" id="UP001472677">
    <property type="component" value="Unassembled WGS sequence"/>
</dbReference>
<name>A0ABR2AL50_9ROSI</name>
<evidence type="ECO:0000313" key="2">
    <source>
        <dbReference type="EMBL" id="KAK8494407.1"/>
    </source>
</evidence>
<proteinExistence type="predicted"/>
<keyword evidence="3" id="KW-1185">Reference proteome</keyword>
<organism evidence="2 3">
    <name type="scientific">Hibiscus sabdariffa</name>
    <name type="common">roselle</name>
    <dbReference type="NCBI Taxonomy" id="183260"/>
    <lineage>
        <taxon>Eukaryota</taxon>
        <taxon>Viridiplantae</taxon>
        <taxon>Streptophyta</taxon>
        <taxon>Embryophyta</taxon>
        <taxon>Tracheophyta</taxon>
        <taxon>Spermatophyta</taxon>
        <taxon>Magnoliopsida</taxon>
        <taxon>eudicotyledons</taxon>
        <taxon>Gunneridae</taxon>
        <taxon>Pentapetalae</taxon>
        <taxon>rosids</taxon>
        <taxon>malvids</taxon>
        <taxon>Malvales</taxon>
        <taxon>Malvaceae</taxon>
        <taxon>Malvoideae</taxon>
        <taxon>Hibiscus</taxon>
    </lineage>
</organism>